<comment type="caution">
    <text evidence="3">The sequence shown here is derived from an EMBL/GenBank/DDBJ whole genome shotgun (WGS) entry which is preliminary data.</text>
</comment>
<dbReference type="EMBL" id="BQXS01011458">
    <property type="protein sequence ID" value="GKT37347.1"/>
    <property type="molecule type" value="Genomic_DNA"/>
</dbReference>
<feature type="compositionally biased region" description="Pro residues" evidence="2">
    <location>
        <begin position="316"/>
        <end position="330"/>
    </location>
</feature>
<organism evidence="3 4">
    <name type="scientific">Aduncisulcus paluster</name>
    <dbReference type="NCBI Taxonomy" id="2918883"/>
    <lineage>
        <taxon>Eukaryota</taxon>
        <taxon>Metamonada</taxon>
        <taxon>Carpediemonas-like organisms</taxon>
        <taxon>Aduncisulcus</taxon>
    </lineage>
</organism>
<feature type="coiled-coil region" evidence="1">
    <location>
        <begin position="147"/>
        <end position="174"/>
    </location>
</feature>
<evidence type="ECO:0000256" key="1">
    <source>
        <dbReference type="SAM" id="Coils"/>
    </source>
</evidence>
<evidence type="ECO:0000313" key="4">
    <source>
        <dbReference type="Proteomes" id="UP001057375"/>
    </source>
</evidence>
<reference evidence="3" key="1">
    <citation type="submission" date="2022-03" db="EMBL/GenBank/DDBJ databases">
        <title>Draft genome sequence of Aduncisulcus paluster, a free-living microaerophilic Fornicata.</title>
        <authorList>
            <person name="Yuyama I."/>
            <person name="Kume K."/>
            <person name="Tamura T."/>
            <person name="Inagaki Y."/>
            <person name="Hashimoto T."/>
        </authorList>
    </citation>
    <scope>NUCLEOTIDE SEQUENCE</scope>
    <source>
        <strain evidence="3">NY0171</strain>
    </source>
</reference>
<proteinExistence type="predicted"/>
<feature type="compositionally biased region" description="Low complexity" evidence="2">
    <location>
        <begin position="97"/>
        <end position="108"/>
    </location>
</feature>
<dbReference type="Proteomes" id="UP001057375">
    <property type="component" value="Unassembled WGS sequence"/>
</dbReference>
<gene>
    <name evidence="3" type="ORF">ADUPG1_010149</name>
</gene>
<evidence type="ECO:0000256" key="2">
    <source>
        <dbReference type="SAM" id="MobiDB-lite"/>
    </source>
</evidence>
<feature type="region of interest" description="Disordered" evidence="2">
    <location>
        <begin position="82"/>
        <end position="146"/>
    </location>
</feature>
<sequence>MRVTDLRSSRRSLRESRTYRAKNHVKKQTALHGIDISKISPVFEGFPGDYLILPGHPQLEARERPIQASAEGLDIMKYEEMEEEIPKPPPKPRRSRPSSATAKRSTSAIMSRRQRPSSAKARITHKEPHPNTIRKKYSSRGSSYLDSESMAETIQKLKRQLKDQTETITQLTTKLRKATGDLSKQRRINEELLGRKASLGTAGSALLHEFTPGRTENQILKRRIMFLENSIKKLEQESIVLRESQKAVRIANLEQEAMFACEKADRYEKRLEVVEETLRHCLKKLTKYEKHSKMHIYSNSPHRFQKIVHSTNASDIPPPPPAMSSSPMPV</sequence>
<feature type="coiled-coil region" evidence="1">
    <location>
        <begin position="217"/>
        <end position="284"/>
    </location>
</feature>
<feature type="non-terminal residue" evidence="3">
    <location>
        <position position="330"/>
    </location>
</feature>
<keyword evidence="4" id="KW-1185">Reference proteome</keyword>
<feature type="region of interest" description="Disordered" evidence="2">
    <location>
        <begin position="311"/>
        <end position="330"/>
    </location>
</feature>
<accession>A0ABQ5KY33</accession>
<name>A0ABQ5KY33_9EUKA</name>
<keyword evidence="1" id="KW-0175">Coiled coil</keyword>
<evidence type="ECO:0000313" key="3">
    <source>
        <dbReference type="EMBL" id="GKT37347.1"/>
    </source>
</evidence>
<protein>
    <submittedName>
        <fullName evidence="3">Uncharacterized protein</fullName>
    </submittedName>
</protein>